<reference evidence="2 3" key="1">
    <citation type="submission" date="2020-08" db="EMBL/GenBank/DDBJ databases">
        <title>Genemic of Streptomyces polyaspartic.</title>
        <authorList>
            <person name="Liu W."/>
        </authorList>
    </citation>
    <scope>NUCLEOTIDE SEQUENCE [LARGE SCALE GENOMIC DNA]</scope>
    <source>
        <strain evidence="2 3">TRM66268-LWL</strain>
    </source>
</reference>
<dbReference type="PANTHER" id="PTHR43245:SF58">
    <property type="entry name" value="BLL5923 PROTEIN"/>
    <property type="match status" value="1"/>
</dbReference>
<evidence type="ECO:0000313" key="3">
    <source>
        <dbReference type="Proteomes" id="UP000642284"/>
    </source>
</evidence>
<evidence type="ECO:0000313" key="2">
    <source>
        <dbReference type="EMBL" id="MBC9712953.1"/>
    </source>
</evidence>
<dbReference type="EMBL" id="JACTVJ010000005">
    <property type="protein sequence ID" value="MBC9712953.1"/>
    <property type="molecule type" value="Genomic_DNA"/>
</dbReference>
<accession>A0ABR7SC08</accession>
<dbReference type="SUPFAM" id="SSF51735">
    <property type="entry name" value="NAD(P)-binding Rossmann-fold domains"/>
    <property type="match status" value="1"/>
</dbReference>
<sequence length="310" mass="32715">MTILLTGATGVIGSVLLPLLARSHDVTVLARNPLLPNALCGDVTVPGLGLCAYEHTRLTDRLRLVVHAAALTDFRRAPEEYHRVNTLGTRHVTELAEHAGAALIHLSTAALDAPVRGTGTGDRMLLAYAASKRRAESVVREAGCPAVNVRVGGVLGDSVTGRIARPQAVHRLLRGLAAGRSPALGIPDDHWIDLLPQDVLARYLADLAEQALLGREFLAEPLWATAGPARLTLGELKSLCGWDAQGVGQVSGSREGAERPPTALAQILTSVFLPPSHPQLPTSLGTLVPSGEEMRAAVRANIRRVGALRG</sequence>
<keyword evidence="3" id="KW-1185">Reference proteome</keyword>
<dbReference type="PANTHER" id="PTHR43245">
    <property type="entry name" value="BIFUNCTIONAL POLYMYXIN RESISTANCE PROTEIN ARNA"/>
    <property type="match status" value="1"/>
</dbReference>
<dbReference type="Proteomes" id="UP000642284">
    <property type="component" value="Unassembled WGS sequence"/>
</dbReference>
<dbReference type="Pfam" id="PF07993">
    <property type="entry name" value="NAD_binding_4"/>
    <property type="match status" value="1"/>
</dbReference>
<dbReference type="InterPro" id="IPR013120">
    <property type="entry name" value="FAR_NAD-bd"/>
</dbReference>
<evidence type="ECO:0000259" key="1">
    <source>
        <dbReference type="Pfam" id="PF07993"/>
    </source>
</evidence>
<organism evidence="2 3">
    <name type="scientific">Streptomyces polyasparticus</name>
    <dbReference type="NCBI Taxonomy" id="2767826"/>
    <lineage>
        <taxon>Bacteria</taxon>
        <taxon>Bacillati</taxon>
        <taxon>Actinomycetota</taxon>
        <taxon>Actinomycetes</taxon>
        <taxon>Kitasatosporales</taxon>
        <taxon>Streptomycetaceae</taxon>
        <taxon>Streptomyces</taxon>
    </lineage>
</organism>
<dbReference type="Gene3D" id="3.40.50.720">
    <property type="entry name" value="NAD(P)-binding Rossmann-like Domain"/>
    <property type="match status" value="1"/>
</dbReference>
<name>A0ABR7SC08_9ACTN</name>
<dbReference type="InterPro" id="IPR050177">
    <property type="entry name" value="Lipid_A_modif_metabolic_enz"/>
</dbReference>
<protein>
    <submittedName>
        <fullName evidence="2">SDR family oxidoreductase</fullName>
    </submittedName>
</protein>
<comment type="caution">
    <text evidence="2">The sequence shown here is derived from an EMBL/GenBank/DDBJ whole genome shotgun (WGS) entry which is preliminary data.</text>
</comment>
<feature type="domain" description="Thioester reductase (TE)" evidence="1">
    <location>
        <begin position="38"/>
        <end position="202"/>
    </location>
</feature>
<proteinExistence type="predicted"/>
<gene>
    <name evidence="2" type="ORF">H9Y04_10270</name>
</gene>
<dbReference type="InterPro" id="IPR036291">
    <property type="entry name" value="NAD(P)-bd_dom_sf"/>
</dbReference>
<dbReference type="RefSeq" id="WP_187813419.1">
    <property type="nucleotide sequence ID" value="NZ_JACTVJ010000005.1"/>
</dbReference>